<comment type="caution">
    <text evidence="6">The sequence shown here is derived from an EMBL/GenBank/DDBJ whole genome shotgun (WGS) entry which is preliminary data.</text>
</comment>
<dbReference type="PANTHER" id="PTHR31465">
    <property type="entry name" value="PROTEIN RTA1-RELATED"/>
    <property type="match status" value="1"/>
</dbReference>
<evidence type="ECO:0000256" key="3">
    <source>
        <dbReference type="ARBA" id="ARBA00022989"/>
    </source>
</evidence>
<feature type="transmembrane region" description="Helical" evidence="5">
    <location>
        <begin position="176"/>
        <end position="200"/>
    </location>
</feature>
<protein>
    <submittedName>
        <fullName evidence="6">RTA1 domain-containingprotein</fullName>
    </submittedName>
</protein>
<reference evidence="6 7" key="1">
    <citation type="submission" date="2016-02" db="EMBL/GenBank/DDBJ databases">
        <title>Biosynthesis of antibiotic leucinostatins and their inhibition on Phytophthora in bio-control Purpureocillium lilacinum.</title>
        <authorList>
            <person name="Wang G."/>
            <person name="Liu Z."/>
            <person name="Lin R."/>
            <person name="Li E."/>
            <person name="Mao Z."/>
            <person name="Ling J."/>
            <person name="Yin W."/>
            <person name="Xie B."/>
        </authorList>
    </citation>
    <scope>NUCLEOTIDE SEQUENCE [LARGE SCALE GENOMIC DNA]</scope>
    <source>
        <strain evidence="6">PLFJ-1</strain>
    </source>
</reference>
<evidence type="ECO:0000313" key="6">
    <source>
        <dbReference type="EMBL" id="OAQ75088.1"/>
    </source>
</evidence>
<feature type="transmembrane region" description="Helical" evidence="5">
    <location>
        <begin position="253"/>
        <end position="279"/>
    </location>
</feature>
<proteinExistence type="predicted"/>
<keyword evidence="3 5" id="KW-1133">Transmembrane helix</keyword>
<feature type="transmembrane region" description="Helical" evidence="5">
    <location>
        <begin position="136"/>
        <end position="156"/>
    </location>
</feature>
<comment type="subcellular location">
    <subcellularLocation>
        <location evidence="1">Membrane</location>
        <topology evidence="1">Multi-pass membrane protein</topology>
    </subcellularLocation>
</comment>
<name>A0A179GC32_PURLI</name>
<evidence type="ECO:0000256" key="4">
    <source>
        <dbReference type="ARBA" id="ARBA00023136"/>
    </source>
</evidence>
<feature type="transmembrane region" description="Helical" evidence="5">
    <location>
        <begin position="33"/>
        <end position="53"/>
    </location>
</feature>
<dbReference type="InterPro" id="IPR007568">
    <property type="entry name" value="RTA1"/>
</dbReference>
<dbReference type="GO" id="GO:0000324">
    <property type="term" value="C:fungal-type vacuole"/>
    <property type="evidence" value="ECO:0007669"/>
    <property type="project" value="TreeGrafter"/>
</dbReference>
<evidence type="ECO:0000256" key="5">
    <source>
        <dbReference type="SAM" id="Phobius"/>
    </source>
</evidence>
<feature type="transmembrane region" description="Helical" evidence="5">
    <location>
        <begin position="93"/>
        <end position="115"/>
    </location>
</feature>
<gene>
    <name evidence="6" type="ORF">VFPFJ_10926</name>
</gene>
<feature type="transmembrane region" description="Helical" evidence="5">
    <location>
        <begin position="212"/>
        <end position="233"/>
    </location>
</feature>
<accession>A0A179GC32</accession>
<sequence length="350" mass="37758">MSTNTTSGTKTYVPCTLQTCPLSEGIITYQPNVGANALFAALFGLLLLVQLGLGVRYKTWSFLIAMSCGLILEIVGYVGRVQLHNNPFISNALPRYLVCLTIAPAFLTAAIYVSFSRVVHSCDARCSWIRPKTISIIFMTSDFFCLALQAVGGAITSTSGGDSEGAKTMRQTGVNIMIAGLSLQVVSLFLFILNAGVYAWRWQASAGPRQETLILTLPGIFISSVTIFVRSAFRVAELREGFQSPLASNEVSYMVLEGAMIIIACLTLTVGHPGLCLTIPWKIPRSISLQSRNVDIRAAIARGFDFVCVLVKFTCTQPKGTREATALVLHPPAACQMRVNAHGMTGHVPA</sequence>
<dbReference type="Proteomes" id="UP000078340">
    <property type="component" value="Unassembled WGS sequence"/>
</dbReference>
<dbReference type="PANTHER" id="PTHR31465:SF9">
    <property type="entry name" value="SPHINGOID LONG-CHAIN BASE TRANSPORTER RSB1"/>
    <property type="match status" value="1"/>
</dbReference>
<dbReference type="AlphaFoldDB" id="A0A179GC32"/>
<dbReference type="GO" id="GO:0005886">
    <property type="term" value="C:plasma membrane"/>
    <property type="evidence" value="ECO:0007669"/>
    <property type="project" value="TreeGrafter"/>
</dbReference>
<dbReference type="OMA" id="RIKQRSY"/>
<evidence type="ECO:0000313" key="7">
    <source>
        <dbReference type="Proteomes" id="UP000078340"/>
    </source>
</evidence>
<keyword evidence="2 5" id="KW-0812">Transmembrane</keyword>
<evidence type="ECO:0000256" key="1">
    <source>
        <dbReference type="ARBA" id="ARBA00004141"/>
    </source>
</evidence>
<organism evidence="6 7">
    <name type="scientific">Purpureocillium lilacinum</name>
    <name type="common">Paecilomyces lilacinus</name>
    <dbReference type="NCBI Taxonomy" id="33203"/>
    <lineage>
        <taxon>Eukaryota</taxon>
        <taxon>Fungi</taxon>
        <taxon>Dikarya</taxon>
        <taxon>Ascomycota</taxon>
        <taxon>Pezizomycotina</taxon>
        <taxon>Sordariomycetes</taxon>
        <taxon>Hypocreomycetidae</taxon>
        <taxon>Hypocreales</taxon>
        <taxon>Ophiocordycipitaceae</taxon>
        <taxon>Purpureocillium</taxon>
    </lineage>
</organism>
<keyword evidence="4 5" id="KW-0472">Membrane</keyword>
<dbReference type="EMBL" id="LSBI01000017">
    <property type="protein sequence ID" value="OAQ75088.1"/>
    <property type="molecule type" value="Genomic_DNA"/>
</dbReference>
<feature type="transmembrane region" description="Helical" evidence="5">
    <location>
        <begin position="60"/>
        <end position="81"/>
    </location>
</feature>
<evidence type="ECO:0000256" key="2">
    <source>
        <dbReference type="ARBA" id="ARBA00022692"/>
    </source>
</evidence>
<dbReference type="Pfam" id="PF04479">
    <property type="entry name" value="RTA1"/>
    <property type="match status" value="1"/>
</dbReference>